<evidence type="ECO:0000259" key="5">
    <source>
        <dbReference type="PROSITE" id="PS50048"/>
    </source>
</evidence>
<gene>
    <name evidence="6" type="ORF">CSOL1703_00016721</name>
</gene>
<feature type="region of interest" description="Disordered" evidence="4">
    <location>
        <begin position="46"/>
        <end position="86"/>
    </location>
</feature>
<keyword evidence="7" id="KW-1185">Reference proteome</keyword>
<comment type="caution">
    <text evidence="6">The sequence shown here is derived from an EMBL/GenBank/DDBJ whole genome shotgun (WGS) entry which is preliminary data.</text>
</comment>
<keyword evidence="3" id="KW-0539">Nucleus</keyword>
<feature type="compositionally biased region" description="Low complexity" evidence="4">
    <location>
        <begin position="591"/>
        <end position="620"/>
    </location>
</feature>
<dbReference type="PANTHER" id="PTHR31001">
    <property type="entry name" value="UNCHARACTERIZED TRANSCRIPTIONAL REGULATORY PROTEIN"/>
    <property type="match status" value="1"/>
</dbReference>
<dbReference type="Pfam" id="PF04082">
    <property type="entry name" value="Fungal_trans"/>
    <property type="match status" value="1"/>
</dbReference>
<comment type="subcellular location">
    <subcellularLocation>
        <location evidence="1">Nucleus</location>
    </subcellularLocation>
</comment>
<dbReference type="GO" id="GO:0005634">
    <property type="term" value="C:nucleus"/>
    <property type="evidence" value="ECO:0007669"/>
    <property type="project" value="UniProtKB-SubCell"/>
</dbReference>
<dbReference type="SMART" id="SM00906">
    <property type="entry name" value="Fungal_trans"/>
    <property type="match status" value="1"/>
</dbReference>
<evidence type="ECO:0000313" key="7">
    <source>
        <dbReference type="Proteomes" id="UP000775872"/>
    </source>
</evidence>
<dbReference type="AlphaFoldDB" id="A0A9P0EPB1"/>
<dbReference type="InterPro" id="IPR050613">
    <property type="entry name" value="Sec_Metabolite_Reg"/>
</dbReference>
<feature type="domain" description="Zn(2)-C6 fungal-type" evidence="5">
    <location>
        <begin position="15"/>
        <end position="46"/>
    </location>
</feature>
<dbReference type="SUPFAM" id="SSF57701">
    <property type="entry name" value="Zn2/Cys6 DNA-binding domain"/>
    <property type="match status" value="1"/>
</dbReference>
<dbReference type="GO" id="GO:0000981">
    <property type="term" value="F:DNA-binding transcription factor activity, RNA polymerase II-specific"/>
    <property type="evidence" value="ECO:0007669"/>
    <property type="project" value="InterPro"/>
</dbReference>
<dbReference type="Pfam" id="PF00172">
    <property type="entry name" value="Zn_clus"/>
    <property type="match status" value="1"/>
</dbReference>
<evidence type="ECO:0000256" key="3">
    <source>
        <dbReference type="ARBA" id="ARBA00023242"/>
    </source>
</evidence>
<dbReference type="InterPro" id="IPR007219">
    <property type="entry name" value="XnlR_reg_dom"/>
</dbReference>
<dbReference type="CDD" id="cd12148">
    <property type="entry name" value="fungal_TF_MHR"/>
    <property type="match status" value="1"/>
</dbReference>
<dbReference type="PANTHER" id="PTHR31001:SF84">
    <property type="entry name" value="FUNGAL SPECIFIC TRANSCRIPTION FACTOR"/>
    <property type="match status" value="1"/>
</dbReference>
<dbReference type="CDD" id="cd00067">
    <property type="entry name" value="GAL4"/>
    <property type="match status" value="1"/>
</dbReference>
<dbReference type="InterPro" id="IPR036864">
    <property type="entry name" value="Zn2-C6_fun-type_DNA-bd_sf"/>
</dbReference>
<feature type="compositionally biased region" description="Polar residues" evidence="4">
    <location>
        <begin position="48"/>
        <end position="66"/>
    </location>
</feature>
<protein>
    <recommendedName>
        <fullName evidence="5">Zn(2)-C6 fungal-type domain-containing protein</fullName>
    </recommendedName>
</protein>
<dbReference type="GO" id="GO:0006351">
    <property type="term" value="P:DNA-templated transcription"/>
    <property type="evidence" value="ECO:0007669"/>
    <property type="project" value="InterPro"/>
</dbReference>
<evidence type="ECO:0000256" key="4">
    <source>
        <dbReference type="SAM" id="MobiDB-lite"/>
    </source>
</evidence>
<evidence type="ECO:0000313" key="6">
    <source>
        <dbReference type="EMBL" id="CAH0054653.1"/>
    </source>
</evidence>
<feature type="region of interest" description="Disordered" evidence="4">
    <location>
        <begin position="591"/>
        <end position="627"/>
    </location>
</feature>
<reference evidence="6 7" key="2">
    <citation type="submission" date="2021-10" db="EMBL/GenBank/DDBJ databases">
        <authorList>
            <person name="Piombo E."/>
        </authorList>
    </citation>
    <scope>NUCLEOTIDE SEQUENCE [LARGE SCALE GENOMIC DNA]</scope>
</reference>
<name>A0A9P0EPB1_9HYPO</name>
<evidence type="ECO:0000256" key="2">
    <source>
        <dbReference type="ARBA" id="ARBA00022723"/>
    </source>
</evidence>
<organism evidence="6 7">
    <name type="scientific">Clonostachys solani</name>
    <dbReference type="NCBI Taxonomy" id="160281"/>
    <lineage>
        <taxon>Eukaryota</taxon>
        <taxon>Fungi</taxon>
        <taxon>Dikarya</taxon>
        <taxon>Ascomycota</taxon>
        <taxon>Pezizomycotina</taxon>
        <taxon>Sordariomycetes</taxon>
        <taxon>Hypocreomycetidae</taxon>
        <taxon>Hypocreales</taxon>
        <taxon>Bionectriaceae</taxon>
        <taxon>Clonostachys</taxon>
    </lineage>
</organism>
<dbReference type="GO" id="GO:0003677">
    <property type="term" value="F:DNA binding"/>
    <property type="evidence" value="ECO:0007669"/>
    <property type="project" value="InterPro"/>
</dbReference>
<accession>A0A9P0EPB1</accession>
<keyword evidence="2" id="KW-0479">Metal-binding</keyword>
<dbReference type="OrthoDB" id="5344325at2759"/>
<dbReference type="SMART" id="SM00066">
    <property type="entry name" value="GAL4"/>
    <property type="match status" value="1"/>
</dbReference>
<feature type="compositionally biased region" description="Basic and acidic residues" evidence="4">
    <location>
        <begin position="67"/>
        <end position="78"/>
    </location>
</feature>
<evidence type="ECO:0000256" key="1">
    <source>
        <dbReference type="ARBA" id="ARBA00004123"/>
    </source>
</evidence>
<dbReference type="Proteomes" id="UP000775872">
    <property type="component" value="Unassembled WGS sequence"/>
</dbReference>
<sequence length="748" mass="84161">MADPNIQQPVQHRSACAECQRRKQKCNRQWPCNQCQKRKVASKCAFSHSESSSVGENRTTGSTSQKRSADFEQDDKGNDSPGTDDDIDADAFSKMGYLAGSLVSDLLSKTVGVVRPLTNALRWNAHWPHCLRDRRWVRQYHSTGSCRPVLTLSQYTDALVQIFFNTVNYHYYIIYPPVFLDQYQKWWDSRLGSQPLSIEWTALLAIICSVTTQHLDADTRAKIEMEMGDSVDNLTVAYLDLTRNLSTAIPIGSYHILNIQRMLHTIYWFKSEARFPEAYLLISEAVGEATELGLHIESRAAGLPEFDREVRRRVWCVLDTQFASGLARPTLIDHGTSSVAQPTLSLEEFTPSPLLHMKLQSEAIALLASRFQAPKNVVTPKDIQEYKGILETWIRNFPPIFSTTNPDESKDYGSAWITHHRFYLHTMAYLMILNPIRRYLAQSFSPETPQEERAIRQFGVDYSLLNLETTTEWAKIASHRDGRFHFIIFSLFDTVAVLSAAILNDKDNSIPRRTEIIDAIDEALITLKKIYSLSKTAKQSYDILSQLVRRIPRRRSVQSKRKKFGEVPKFVAGQAYGAPVLIQDPTAYLKPSSLSSDTTTSPPSHSSSSESAESGSTPQSNRLPTPEYQPAFLEPQVQESLTPPYPTVQQPCNMDAHFAAQHPQTLGPSQPVLYLNPAHVSPAALQGNNPQRPVDTFTGIPAADGHIQPMPFGPINDAVMGDFSMMWNWRSLNLSFISSQIPPPGQTN</sequence>
<dbReference type="InterPro" id="IPR001138">
    <property type="entry name" value="Zn2Cys6_DnaBD"/>
</dbReference>
<dbReference type="PROSITE" id="PS50048">
    <property type="entry name" value="ZN2_CY6_FUNGAL_2"/>
    <property type="match status" value="1"/>
</dbReference>
<dbReference type="GO" id="GO:0008270">
    <property type="term" value="F:zinc ion binding"/>
    <property type="evidence" value="ECO:0007669"/>
    <property type="project" value="InterPro"/>
</dbReference>
<dbReference type="EMBL" id="CABFOC020000051">
    <property type="protein sequence ID" value="CAH0054653.1"/>
    <property type="molecule type" value="Genomic_DNA"/>
</dbReference>
<proteinExistence type="predicted"/>
<dbReference type="Gene3D" id="4.10.240.10">
    <property type="entry name" value="Zn(2)-C6 fungal-type DNA-binding domain"/>
    <property type="match status" value="1"/>
</dbReference>
<reference evidence="7" key="1">
    <citation type="submission" date="2019-06" db="EMBL/GenBank/DDBJ databases">
        <authorList>
            <person name="Broberg M."/>
        </authorList>
    </citation>
    <scope>NUCLEOTIDE SEQUENCE [LARGE SCALE GENOMIC DNA]</scope>
</reference>